<protein>
    <submittedName>
        <fullName evidence="2">Uncharacterized protein</fullName>
    </submittedName>
</protein>
<accession>W9RH62</accession>
<dbReference type="EMBL" id="KE345040">
    <property type="protein sequence ID" value="EXB90900.1"/>
    <property type="molecule type" value="Genomic_DNA"/>
</dbReference>
<gene>
    <name evidence="2" type="ORF">L484_011994</name>
</gene>
<feature type="region of interest" description="Disordered" evidence="1">
    <location>
        <begin position="46"/>
        <end position="76"/>
    </location>
</feature>
<evidence type="ECO:0000313" key="2">
    <source>
        <dbReference type="EMBL" id="EXB90900.1"/>
    </source>
</evidence>
<dbReference type="AlphaFoldDB" id="W9RH62"/>
<dbReference type="Proteomes" id="UP000030645">
    <property type="component" value="Unassembled WGS sequence"/>
</dbReference>
<sequence>MLNQTPVLIDSYPLNQEKRKLLIDNEGQQLCAWTIDFDQISAYSPPTAYSSGLGEEDKLQEKGGNATSNEKKITTAQVKDKSYYEDSVSFGNHQSKKIENHQLRI</sequence>
<reference evidence="3" key="1">
    <citation type="submission" date="2013-01" db="EMBL/GenBank/DDBJ databases">
        <title>Draft Genome Sequence of a Mulberry Tree, Morus notabilis C.K. Schneid.</title>
        <authorList>
            <person name="He N."/>
            <person name="Zhao S."/>
        </authorList>
    </citation>
    <scope>NUCLEOTIDE SEQUENCE</scope>
</reference>
<name>W9RH62_9ROSA</name>
<evidence type="ECO:0000256" key="1">
    <source>
        <dbReference type="SAM" id="MobiDB-lite"/>
    </source>
</evidence>
<keyword evidence="3" id="KW-1185">Reference proteome</keyword>
<proteinExistence type="predicted"/>
<evidence type="ECO:0000313" key="3">
    <source>
        <dbReference type="Proteomes" id="UP000030645"/>
    </source>
</evidence>
<organism evidence="2 3">
    <name type="scientific">Morus notabilis</name>
    <dbReference type="NCBI Taxonomy" id="981085"/>
    <lineage>
        <taxon>Eukaryota</taxon>
        <taxon>Viridiplantae</taxon>
        <taxon>Streptophyta</taxon>
        <taxon>Embryophyta</taxon>
        <taxon>Tracheophyta</taxon>
        <taxon>Spermatophyta</taxon>
        <taxon>Magnoliopsida</taxon>
        <taxon>eudicotyledons</taxon>
        <taxon>Gunneridae</taxon>
        <taxon>Pentapetalae</taxon>
        <taxon>rosids</taxon>
        <taxon>fabids</taxon>
        <taxon>Rosales</taxon>
        <taxon>Moraceae</taxon>
        <taxon>Moreae</taxon>
        <taxon>Morus</taxon>
    </lineage>
</organism>